<name>A0A061R4D8_9CHLO</name>
<protein>
    <submittedName>
        <fullName evidence="1">Uncharacterized protein</fullName>
    </submittedName>
</protein>
<feature type="non-terminal residue" evidence="1">
    <location>
        <position position="44"/>
    </location>
</feature>
<dbReference type="EMBL" id="GBEZ01019745">
    <property type="protein sequence ID" value="JAC66853.1"/>
    <property type="molecule type" value="Transcribed_RNA"/>
</dbReference>
<sequence length="44" mass="4338">MRRASSAGLPFGTAVCAPGPRSGADISGVPPQELLGGTVLAWGE</sequence>
<accession>A0A061R4D8</accession>
<proteinExistence type="predicted"/>
<gene>
    <name evidence="1" type="ORF">TSPGSL018_12644</name>
</gene>
<dbReference type="AlphaFoldDB" id="A0A061R4D8"/>
<organism evidence="1">
    <name type="scientific">Tetraselmis sp. GSL018</name>
    <dbReference type="NCBI Taxonomy" id="582737"/>
    <lineage>
        <taxon>Eukaryota</taxon>
        <taxon>Viridiplantae</taxon>
        <taxon>Chlorophyta</taxon>
        <taxon>core chlorophytes</taxon>
        <taxon>Chlorodendrophyceae</taxon>
        <taxon>Chlorodendrales</taxon>
        <taxon>Chlorodendraceae</taxon>
        <taxon>Tetraselmis</taxon>
    </lineage>
</organism>
<reference evidence="1" key="1">
    <citation type="submission" date="2014-05" db="EMBL/GenBank/DDBJ databases">
        <title>The transcriptome of the halophilic microalga Tetraselmis sp. GSL018 isolated from the Great Salt Lake, Utah.</title>
        <authorList>
            <person name="Jinkerson R.E."/>
            <person name="D'Adamo S."/>
            <person name="Posewitz M.C."/>
        </authorList>
    </citation>
    <scope>NUCLEOTIDE SEQUENCE</scope>
    <source>
        <strain evidence="1">GSL018</strain>
    </source>
</reference>
<evidence type="ECO:0000313" key="1">
    <source>
        <dbReference type="EMBL" id="JAC66853.1"/>
    </source>
</evidence>